<organism evidence="1 2">
    <name type="scientific">Dothistroma septosporum (strain NZE10 / CBS 128990)</name>
    <name type="common">Red band needle blight fungus</name>
    <name type="synonym">Mycosphaerella pini</name>
    <dbReference type="NCBI Taxonomy" id="675120"/>
    <lineage>
        <taxon>Eukaryota</taxon>
        <taxon>Fungi</taxon>
        <taxon>Dikarya</taxon>
        <taxon>Ascomycota</taxon>
        <taxon>Pezizomycotina</taxon>
        <taxon>Dothideomycetes</taxon>
        <taxon>Dothideomycetidae</taxon>
        <taxon>Mycosphaerellales</taxon>
        <taxon>Mycosphaerellaceae</taxon>
        <taxon>Dothistroma</taxon>
    </lineage>
</organism>
<sequence length="170" mass="19251">MVTDLHWHRLGLCIETVLSSVVMRPLGESSFRGLEQRALGFEMAIDDGAVISSWHEMLIAQPPITAVLFRCYKDGESYKLPMYEHFYPRSRCFHVWNPAGVRFVDLALALRKFVLRQAGRDEWEIQICLDLTGGAVEGSEASEMKLECGECFSKREECECSGVVSEKEIA</sequence>
<dbReference type="OrthoDB" id="10496078at2759"/>
<gene>
    <name evidence="1" type="ORF">DOTSEDRAFT_57674</name>
</gene>
<dbReference type="HOGENOM" id="CLU_1570616_0_0_1"/>
<proteinExistence type="predicted"/>
<keyword evidence="2" id="KW-1185">Reference proteome</keyword>
<protein>
    <submittedName>
        <fullName evidence="1">Uncharacterized protein</fullName>
    </submittedName>
</protein>
<dbReference type="AlphaFoldDB" id="M2YHY5"/>
<accession>M2YHY5</accession>
<reference evidence="2" key="1">
    <citation type="journal article" date="2012" name="PLoS Genet.">
        <title>The genomes of the fungal plant pathogens Cladosporium fulvum and Dothistroma septosporum reveal adaptation to different hosts and lifestyles but also signatures of common ancestry.</title>
        <authorList>
            <person name="de Wit P.J.G.M."/>
            <person name="van der Burgt A."/>
            <person name="Oekmen B."/>
            <person name="Stergiopoulos I."/>
            <person name="Abd-Elsalam K.A."/>
            <person name="Aerts A.L."/>
            <person name="Bahkali A.H."/>
            <person name="Beenen H.G."/>
            <person name="Chettri P."/>
            <person name="Cox M.P."/>
            <person name="Datema E."/>
            <person name="de Vries R.P."/>
            <person name="Dhillon B."/>
            <person name="Ganley A.R."/>
            <person name="Griffiths S.A."/>
            <person name="Guo Y."/>
            <person name="Hamelin R.C."/>
            <person name="Henrissat B."/>
            <person name="Kabir M.S."/>
            <person name="Jashni M.K."/>
            <person name="Kema G."/>
            <person name="Klaubauf S."/>
            <person name="Lapidus A."/>
            <person name="Levasseur A."/>
            <person name="Lindquist E."/>
            <person name="Mehrabi R."/>
            <person name="Ohm R.A."/>
            <person name="Owen T.J."/>
            <person name="Salamov A."/>
            <person name="Schwelm A."/>
            <person name="Schijlen E."/>
            <person name="Sun H."/>
            <person name="van den Burg H.A."/>
            <person name="van Ham R.C.H.J."/>
            <person name="Zhang S."/>
            <person name="Goodwin S.B."/>
            <person name="Grigoriev I.V."/>
            <person name="Collemare J."/>
            <person name="Bradshaw R.E."/>
        </authorList>
    </citation>
    <scope>NUCLEOTIDE SEQUENCE [LARGE SCALE GENOMIC DNA]</scope>
    <source>
        <strain evidence="2">NZE10 / CBS 128990</strain>
    </source>
</reference>
<evidence type="ECO:0000313" key="1">
    <source>
        <dbReference type="EMBL" id="EME38144.1"/>
    </source>
</evidence>
<dbReference type="Proteomes" id="UP000016933">
    <property type="component" value="Unassembled WGS sequence"/>
</dbReference>
<evidence type="ECO:0000313" key="2">
    <source>
        <dbReference type="Proteomes" id="UP000016933"/>
    </source>
</evidence>
<name>M2YHY5_DOTSN</name>
<dbReference type="EMBL" id="KB446548">
    <property type="protein sequence ID" value="EME38144.1"/>
    <property type="molecule type" value="Genomic_DNA"/>
</dbReference>
<reference evidence="1 2" key="2">
    <citation type="journal article" date="2012" name="PLoS Pathog.">
        <title>Diverse lifestyles and strategies of plant pathogenesis encoded in the genomes of eighteen Dothideomycetes fungi.</title>
        <authorList>
            <person name="Ohm R.A."/>
            <person name="Feau N."/>
            <person name="Henrissat B."/>
            <person name="Schoch C.L."/>
            <person name="Horwitz B.A."/>
            <person name="Barry K.W."/>
            <person name="Condon B.J."/>
            <person name="Copeland A.C."/>
            <person name="Dhillon B."/>
            <person name="Glaser F."/>
            <person name="Hesse C.N."/>
            <person name="Kosti I."/>
            <person name="LaButti K."/>
            <person name="Lindquist E.A."/>
            <person name="Lucas S."/>
            <person name="Salamov A.A."/>
            <person name="Bradshaw R.E."/>
            <person name="Ciuffetti L."/>
            <person name="Hamelin R.C."/>
            <person name="Kema G.H.J."/>
            <person name="Lawrence C."/>
            <person name="Scott J.A."/>
            <person name="Spatafora J.W."/>
            <person name="Turgeon B.G."/>
            <person name="de Wit P.J.G.M."/>
            <person name="Zhong S."/>
            <person name="Goodwin S.B."/>
            <person name="Grigoriev I.V."/>
        </authorList>
    </citation>
    <scope>NUCLEOTIDE SEQUENCE [LARGE SCALE GENOMIC DNA]</scope>
    <source>
        <strain evidence="2">NZE10 / CBS 128990</strain>
    </source>
</reference>